<evidence type="ECO:0000256" key="3">
    <source>
        <dbReference type="ARBA" id="ARBA00023163"/>
    </source>
</evidence>
<organism evidence="6 7">
    <name type="scientific">Streptomyces antimycoticus</name>
    <dbReference type="NCBI Taxonomy" id="68175"/>
    <lineage>
        <taxon>Bacteria</taxon>
        <taxon>Bacillati</taxon>
        <taxon>Actinomycetota</taxon>
        <taxon>Actinomycetes</taxon>
        <taxon>Kitasatosporales</taxon>
        <taxon>Streptomycetaceae</taxon>
        <taxon>Streptomyces</taxon>
        <taxon>Streptomyces violaceusniger group</taxon>
    </lineage>
</organism>
<dbReference type="Gene3D" id="3.40.50.2300">
    <property type="match status" value="2"/>
</dbReference>
<dbReference type="EMBL" id="AP019620">
    <property type="protein sequence ID" value="BBJ37808.1"/>
    <property type="molecule type" value="Genomic_DNA"/>
</dbReference>
<evidence type="ECO:0000313" key="6">
    <source>
        <dbReference type="EMBL" id="BBJ37808.1"/>
    </source>
</evidence>
<dbReference type="SUPFAM" id="SSF53822">
    <property type="entry name" value="Periplasmic binding protein-like I"/>
    <property type="match status" value="1"/>
</dbReference>
<protein>
    <recommendedName>
        <fullName evidence="5">Transcriptional regulator LacI/GalR-like sensor domain-containing protein</fullName>
    </recommendedName>
</protein>
<keyword evidence="3" id="KW-0804">Transcription</keyword>
<dbReference type="PANTHER" id="PTHR30146">
    <property type="entry name" value="LACI-RELATED TRANSCRIPTIONAL REPRESSOR"/>
    <property type="match status" value="1"/>
</dbReference>
<evidence type="ECO:0000259" key="5">
    <source>
        <dbReference type="Pfam" id="PF13377"/>
    </source>
</evidence>
<evidence type="ECO:0000313" key="7">
    <source>
        <dbReference type="Proteomes" id="UP000463951"/>
    </source>
</evidence>
<sequence length="258" mass="27261">MSGGRPVGTAPRWYVDVDNVGGAREAIECLVSRGRTRVATICGRLDTEAGRLRYRGYWDAMPAAGLGPFPPQEGDFTEPGGAAAMAALPANHPDVDRAFAVNDNMGAGALRALREPGRLVLAGVAVVGFGDLAVAQIADPPLTTVHRSMAASAGRRRACSPHSSADRAHPADPAHPPGHRSLTSELRNRSNRYRLAACDSTPWKPAVSALAAAAAKSETTRTTSPVRRARGCRCQDPPRTCRPAGRRRPCHPKPSPSN</sequence>
<dbReference type="Proteomes" id="UP000463951">
    <property type="component" value="Chromosome"/>
</dbReference>
<evidence type="ECO:0000256" key="1">
    <source>
        <dbReference type="ARBA" id="ARBA00023015"/>
    </source>
</evidence>
<keyword evidence="2" id="KW-0238">DNA-binding</keyword>
<evidence type="ECO:0000256" key="2">
    <source>
        <dbReference type="ARBA" id="ARBA00023125"/>
    </source>
</evidence>
<dbReference type="CDD" id="cd06267">
    <property type="entry name" value="PBP1_LacI_sugar_binding-like"/>
    <property type="match status" value="1"/>
</dbReference>
<reference evidence="6 7" key="1">
    <citation type="journal article" date="2020" name="Int. J. Syst. Evol. Microbiol.">
        <title>Reclassification of Streptomyces castelarensis and Streptomyces sporoclivatus as later heterotypic synonyms of Streptomyces antimycoticus.</title>
        <authorList>
            <person name="Komaki H."/>
            <person name="Tamura T."/>
        </authorList>
    </citation>
    <scope>NUCLEOTIDE SEQUENCE [LARGE SCALE GENOMIC DNA]</scope>
    <source>
        <strain evidence="6 7">NBRC 100767</strain>
    </source>
</reference>
<evidence type="ECO:0000256" key="4">
    <source>
        <dbReference type="SAM" id="MobiDB-lite"/>
    </source>
</evidence>
<feature type="region of interest" description="Disordered" evidence="4">
    <location>
        <begin position="214"/>
        <end position="258"/>
    </location>
</feature>
<proteinExistence type="predicted"/>
<dbReference type="GO" id="GO:0000976">
    <property type="term" value="F:transcription cis-regulatory region binding"/>
    <property type="evidence" value="ECO:0007669"/>
    <property type="project" value="TreeGrafter"/>
</dbReference>
<dbReference type="InterPro" id="IPR028082">
    <property type="entry name" value="Peripla_BP_I"/>
</dbReference>
<name>A0A499UEK8_9ACTN</name>
<dbReference type="AlphaFoldDB" id="A0A499UEK8"/>
<accession>A0A499UEK8</accession>
<feature type="region of interest" description="Disordered" evidence="4">
    <location>
        <begin position="148"/>
        <end position="185"/>
    </location>
</feature>
<gene>
    <name evidence="6" type="ORF">SSPO_005260</name>
</gene>
<dbReference type="PANTHER" id="PTHR30146:SF109">
    <property type="entry name" value="HTH-TYPE TRANSCRIPTIONAL REGULATOR GALS"/>
    <property type="match status" value="1"/>
</dbReference>
<keyword evidence="1" id="KW-0805">Transcription regulation</keyword>
<feature type="compositionally biased region" description="Low complexity" evidence="4">
    <location>
        <begin position="214"/>
        <end position="224"/>
    </location>
</feature>
<dbReference type="GO" id="GO:0003700">
    <property type="term" value="F:DNA-binding transcription factor activity"/>
    <property type="evidence" value="ECO:0007669"/>
    <property type="project" value="TreeGrafter"/>
</dbReference>
<dbReference type="Pfam" id="PF13377">
    <property type="entry name" value="Peripla_BP_3"/>
    <property type="match status" value="1"/>
</dbReference>
<dbReference type="InterPro" id="IPR046335">
    <property type="entry name" value="LacI/GalR-like_sensor"/>
</dbReference>
<feature type="domain" description="Transcriptional regulator LacI/GalR-like sensor" evidence="5">
    <location>
        <begin position="28"/>
        <end position="150"/>
    </location>
</feature>